<sequence>MTEAAAAPEGSVEALDASAPPCGPDCTVHKVHQAVVLGPDGRYYPAPDYPKRPATRLGRFFGRVVNGPAWLAPLALVMCMTLPVWYVLANNPTDAEPDLGACAFKMVTGFDCPGCGGTRALWYVLHGNLPEAARYHAIAVFAAPFLVYMYLSWAWRRMFPNARFTLPKLRLGPNTISVFLAVWGVFWVVRNLPWAPFTSLYV</sequence>
<keyword evidence="1" id="KW-0472">Membrane</keyword>
<evidence type="ECO:0000313" key="3">
    <source>
        <dbReference type="Proteomes" id="UP000548476"/>
    </source>
</evidence>
<dbReference type="AlphaFoldDB" id="A0A841FG90"/>
<feature type="transmembrane region" description="Helical" evidence="1">
    <location>
        <begin position="171"/>
        <end position="189"/>
    </location>
</feature>
<keyword evidence="3" id="KW-1185">Reference proteome</keyword>
<feature type="transmembrane region" description="Helical" evidence="1">
    <location>
        <begin position="69"/>
        <end position="88"/>
    </location>
</feature>
<protein>
    <recommendedName>
        <fullName evidence="4">DUF2752 domain-containing protein</fullName>
    </recommendedName>
</protein>
<dbReference type="Proteomes" id="UP000548476">
    <property type="component" value="Unassembled WGS sequence"/>
</dbReference>
<accession>A0A841FG90</accession>
<feature type="transmembrane region" description="Helical" evidence="1">
    <location>
        <begin position="132"/>
        <end position="151"/>
    </location>
</feature>
<proteinExistence type="predicted"/>
<dbReference type="EMBL" id="JACHGT010000001">
    <property type="protein sequence ID" value="MBB6032562.1"/>
    <property type="molecule type" value="Genomic_DNA"/>
</dbReference>
<comment type="caution">
    <text evidence="2">The sequence shown here is derived from an EMBL/GenBank/DDBJ whole genome shotgun (WGS) entry which is preliminary data.</text>
</comment>
<reference evidence="2 3" key="1">
    <citation type="submission" date="2020-08" db="EMBL/GenBank/DDBJ databases">
        <title>Genomic Encyclopedia of Type Strains, Phase IV (KMG-IV): sequencing the most valuable type-strain genomes for metagenomic binning, comparative biology and taxonomic classification.</title>
        <authorList>
            <person name="Goeker M."/>
        </authorList>
    </citation>
    <scope>NUCLEOTIDE SEQUENCE [LARGE SCALE GENOMIC DNA]</scope>
    <source>
        <strain evidence="2 3">YIM 65646</strain>
    </source>
</reference>
<gene>
    <name evidence="2" type="ORF">HNR73_000404</name>
</gene>
<keyword evidence="1" id="KW-0812">Transmembrane</keyword>
<name>A0A841FG90_9ACTN</name>
<evidence type="ECO:0000313" key="2">
    <source>
        <dbReference type="EMBL" id="MBB6032562.1"/>
    </source>
</evidence>
<evidence type="ECO:0000256" key="1">
    <source>
        <dbReference type="SAM" id="Phobius"/>
    </source>
</evidence>
<keyword evidence="1" id="KW-1133">Transmembrane helix</keyword>
<dbReference type="RefSeq" id="WP_239122091.1">
    <property type="nucleotide sequence ID" value="NZ_BONT01000039.1"/>
</dbReference>
<evidence type="ECO:0008006" key="4">
    <source>
        <dbReference type="Google" id="ProtNLM"/>
    </source>
</evidence>
<dbReference type="InterPro" id="IPR021215">
    <property type="entry name" value="DUF2752"/>
</dbReference>
<dbReference type="Pfam" id="PF10825">
    <property type="entry name" value="DUF2752"/>
    <property type="match status" value="1"/>
</dbReference>
<organism evidence="2 3">
    <name type="scientific">Phytomonospora endophytica</name>
    <dbReference type="NCBI Taxonomy" id="714109"/>
    <lineage>
        <taxon>Bacteria</taxon>
        <taxon>Bacillati</taxon>
        <taxon>Actinomycetota</taxon>
        <taxon>Actinomycetes</taxon>
        <taxon>Micromonosporales</taxon>
        <taxon>Micromonosporaceae</taxon>
        <taxon>Phytomonospora</taxon>
    </lineage>
</organism>